<feature type="binding site" evidence="9">
    <location>
        <position position="380"/>
    </location>
    <ligand>
        <name>Mg(2+)</name>
        <dbReference type="ChEBI" id="CHEBI:18420"/>
        <label>2</label>
    </ligand>
</feature>
<evidence type="ECO:0000313" key="12">
    <source>
        <dbReference type="Proteomes" id="UP000676068"/>
    </source>
</evidence>
<dbReference type="GeneID" id="80398359"/>
<keyword evidence="3" id="KW-0808">Transferase</keyword>
<accession>A0A8S5L572</accession>
<evidence type="ECO:0000256" key="7">
    <source>
        <dbReference type="ARBA" id="ARBA00030248"/>
    </source>
</evidence>
<dbReference type="KEGG" id="vg:80398359"/>
<feature type="binding site" evidence="9">
    <location>
        <position position="381"/>
    </location>
    <ligand>
        <name>Mg(2+)</name>
        <dbReference type="ChEBI" id="CHEBI:18420"/>
        <label>2</label>
    </ligand>
</feature>
<reference evidence="11" key="1">
    <citation type="submission" date="2020-09" db="EMBL/GenBank/DDBJ databases">
        <title>Leviviricetes taxonomy.</title>
        <authorList>
            <person name="Stockdale S.R."/>
            <person name="Callanan J."/>
            <person name="Adriaenssens E.M."/>
            <person name="Kuhn J.H."/>
            <person name="Rumnieks J."/>
            <person name="Shkoporov A."/>
            <person name="Draper L.A."/>
            <person name="Ross P."/>
            <person name="Hill C."/>
        </authorList>
    </citation>
    <scope>NUCLEOTIDE SEQUENCE</scope>
</reference>
<sequence length="611" mass="68774">MAKLSERPKAEGMQPEIWAVTEEYLQSLSCPRALTVYMLCKYGEWMQVASLKAKPKDYRFSADYHKAALATDWLRKWPDLPVKVDRVAAAKESWLQSEKECMITNIFLRDGRLNCPTINLLLDVAGSFFCDVLGPCPMDLSPRFGPGTTESDPASHTTVLDKVSSRLTLTQGASFLLPLWSETAWARALTKSDGYYKSNARPRIVEGNSFFTVPKTALIDRACAKGPSVNIAYQLALGQELRQRLLCVLGLDLVNGQRHHQRLAQIGSATGEYATIDSERASDTQAYHLIKRLCSRNPLWWDLLDSLREPSTRVDGKWIHLHKFSAMGNGFTFELETLTFLSLAYAAAWVKCLDGEPVGPHGQSTALDLIKLGDISVYGDDVIVPTEIGPDVAKIFEVCGFTVNLQKSYFDGEFRESCGGDYFRGQCVNTVKLSDSFEQPADYFSMHNLLKKRFVDEYPNVRTRVLTVVKDQIPRRFRNMYGPDYLGDRVLHGWYGPQLTEVRGRLVKGADGELVRDSNQWVSSIEVLTPQVFYAEPEAYAPLAQLANLLYSYKSQGPARRPTTKLKYTVTRHVDDYHVIFMEQAPRAPAWLAKSPYARQFGIHPNGTYVG</sequence>
<evidence type="ECO:0000256" key="6">
    <source>
        <dbReference type="ARBA" id="ARBA00022953"/>
    </source>
</evidence>
<dbReference type="InterPro" id="IPR007096">
    <property type="entry name" value="RNA-dir_Rpol_cat_phage"/>
</dbReference>
<organism evidence="11 12">
    <name type="scientific">ssRNA phage SRR5208575_1</name>
    <dbReference type="NCBI Taxonomy" id="2786386"/>
    <lineage>
        <taxon>Viruses</taxon>
        <taxon>Riboviria</taxon>
        <taxon>Orthornavirae</taxon>
        <taxon>Lenarviricota</taxon>
        <taxon>Leviviricetes</taxon>
        <taxon>Norzivirales</taxon>
        <taxon>Fiersviridae</taxon>
        <taxon>Gmuhndevirus</taxon>
        <taxon>Gmuhndevirus pelovivens</taxon>
    </lineage>
</organism>
<evidence type="ECO:0000256" key="3">
    <source>
        <dbReference type="ARBA" id="ARBA00022679"/>
    </source>
</evidence>
<dbReference type="PROSITE" id="PS50522">
    <property type="entry name" value="RDRP_PHAGE"/>
    <property type="match status" value="1"/>
</dbReference>
<evidence type="ECO:0000256" key="4">
    <source>
        <dbReference type="ARBA" id="ARBA00022695"/>
    </source>
</evidence>
<keyword evidence="5" id="KW-0547">Nucleotide-binding</keyword>
<evidence type="ECO:0000256" key="9">
    <source>
        <dbReference type="PIRSR" id="PIRSR605093-1"/>
    </source>
</evidence>
<evidence type="ECO:0000313" key="11">
    <source>
        <dbReference type="EMBL" id="DAD52354.1"/>
    </source>
</evidence>
<dbReference type="GO" id="GO:0039694">
    <property type="term" value="P:viral RNA genome replication"/>
    <property type="evidence" value="ECO:0007669"/>
    <property type="project" value="InterPro"/>
</dbReference>
<dbReference type="GO" id="GO:0000166">
    <property type="term" value="F:nucleotide binding"/>
    <property type="evidence" value="ECO:0007669"/>
    <property type="project" value="UniProtKB-KW"/>
</dbReference>
<keyword evidence="9" id="KW-0479">Metal-binding</keyword>
<keyword evidence="2 11" id="KW-0696">RNA-directed RNA polymerase</keyword>
<dbReference type="GO" id="GO:0046872">
    <property type="term" value="F:metal ion binding"/>
    <property type="evidence" value="ECO:0007669"/>
    <property type="project" value="UniProtKB-KW"/>
</dbReference>
<dbReference type="RefSeq" id="YP_010769366.1">
    <property type="nucleotide sequence ID" value="NC_073952.1"/>
</dbReference>
<dbReference type="InterPro" id="IPR005093">
    <property type="entry name" value="RNArep_beta"/>
</dbReference>
<keyword evidence="6" id="KW-0693">Viral RNA replication</keyword>
<keyword evidence="4" id="KW-0548">Nucleotidyltransferase</keyword>
<comment type="catalytic activity">
    <reaction evidence="8">
        <text>RNA(n) + a ribonucleoside 5'-triphosphate = RNA(n+1) + diphosphate</text>
        <dbReference type="Rhea" id="RHEA:21248"/>
        <dbReference type="Rhea" id="RHEA-COMP:14527"/>
        <dbReference type="Rhea" id="RHEA-COMP:17342"/>
        <dbReference type="ChEBI" id="CHEBI:33019"/>
        <dbReference type="ChEBI" id="CHEBI:61557"/>
        <dbReference type="ChEBI" id="CHEBI:140395"/>
        <dbReference type="EC" id="2.7.7.48"/>
    </reaction>
</comment>
<protein>
    <recommendedName>
        <fullName evidence="1">RNA-directed RNA polymerase</fullName>
        <ecNumber evidence="1">2.7.7.48</ecNumber>
    </recommendedName>
    <alternativeName>
        <fullName evidence="7">RNA replicase beta chain</fullName>
    </alternativeName>
</protein>
<name>A0A8S5L572_9VIRU</name>
<dbReference type="InterPro" id="IPR043502">
    <property type="entry name" value="DNA/RNA_pol_sf"/>
</dbReference>
<keyword evidence="12" id="KW-1185">Reference proteome</keyword>
<dbReference type="EC" id="2.7.7.48" evidence="1"/>
<dbReference type="Proteomes" id="UP000676068">
    <property type="component" value="Segment"/>
</dbReference>
<keyword evidence="9" id="KW-0460">Magnesium</keyword>
<evidence type="ECO:0000256" key="1">
    <source>
        <dbReference type="ARBA" id="ARBA00012494"/>
    </source>
</evidence>
<feature type="domain" description="RdRp catalytic" evidence="10">
    <location>
        <begin position="262"/>
        <end position="412"/>
    </location>
</feature>
<evidence type="ECO:0000259" key="10">
    <source>
        <dbReference type="PROSITE" id="PS50522"/>
    </source>
</evidence>
<dbReference type="Pfam" id="PF03431">
    <property type="entry name" value="RNA_replicase_B"/>
    <property type="match status" value="1"/>
</dbReference>
<evidence type="ECO:0000256" key="8">
    <source>
        <dbReference type="ARBA" id="ARBA00048744"/>
    </source>
</evidence>
<proteinExistence type="predicted"/>
<evidence type="ECO:0000256" key="5">
    <source>
        <dbReference type="ARBA" id="ARBA00022741"/>
    </source>
</evidence>
<evidence type="ECO:0000256" key="2">
    <source>
        <dbReference type="ARBA" id="ARBA00022484"/>
    </source>
</evidence>
<gene>
    <name evidence="11" type="primary">SRR5208575_1_3</name>
</gene>
<dbReference type="EMBL" id="BK014079">
    <property type="protein sequence ID" value="DAD52354.1"/>
    <property type="molecule type" value="Genomic_RNA"/>
</dbReference>
<dbReference type="GO" id="GO:0003968">
    <property type="term" value="F:RNA-directed RNA polymerase activity"/>
    <property type="evidence" value="ECO:0007669"/>
    <property type="project" value="UniProtKB-KW"/>
</dbReference>
<comment type="cofactor">
    <cofactor evidence="9">
        <name>Mg(2+)</name>
        <dbReference type="ChEBI" id="CHEBI:18420"/>
    </cofactor>
    <text evidence="9">Binds 2 Mg(2+) per subunit.</text>
</comment>
<dbReference type="SUPFAM" id="SSF56672">
    <property type="entry name" value="DNA/RNA polymerases"/>
    <property type="match status" value="1"/>
</dbReference>
<feature type="binding site" evidence="9">
    <location>
        <position position="277"/>
    </location>
    <ligand>
        <name>Mg(2+)</name>
        <dbReference type="ChEBI" id="CHEBI:18420"/>
        <label>2</label>
    </ligand>
</feature>